<comment type="caution">
    <text evidence="1">The sequence shown here is derived from an EMBL/GenBank/DDBJ whole genome shotgun (WGS) entry which is preliminary data.</text>
</comment>
<gene>
    <name evidence="1" type="ORF">LCGC14_2690110</name>
</gene>
<sequence length="233" mass="27072">TNPNCPAYNNWNMKADPNCPVCLGTGFVDGYDYVEEILIRFPQTQETIEITQGGLMRMVKPRIWTMPDPQLRQFDIIINFNQPVVTQEDTKVDVSVYREPGISFEVIDSTLSTTSQITRILKISDSRNRSPDYEEGVDYVLSNNGVLWKTDNRPIDDDEYFVTYLLSGTHYRRYEINDVTPSRWRGKTLHQKLDITELDITHPAYRITQQSLTADEISTIYNPFPASEWFNRE</sequence>
<dbReference type="EMBL" id="LAZR01047657">
    <property type="protein sequence ID" value="KKK93716.1"/>
    <property type="molecule type" value="Genomic_DNA"/>
</dbReference>
<proteinExistence type="predicted"/>
<reference evidence="1" key="1">
    <citation type="journal article" date="2015" name="Nature">
        <title>Complex archaea that bridge the gap between prokaryotes and eukaryotes.</title>
        <authorList>
            <person name="Spang A."/>
            <person name="Saw J.H."/>
            <person name="Jorgensen S.L."/>
            <person name="Zaremba-Niedzwiedzka K."/>
            <person name="Martijn J."/>
            <person name="Lind A.E."/>
            <person name="van Eijk R."/>
            <person name="Schleper C."/>
            <person name="Guy L."/>
            <person name="Ettema T.J."/>
        </authorList>
    </citation>
    <scope>NUCLEOTIDE SEQUENCE</scope>
</reference>
<name>A0A0F9CAG8_9ZZZZ</name>
<organism evidence="1">
    <name type="scientific">marine sediment metagenome</name>
    <dbReference type="NCBI Taxonomy" id="412755"/>
    <lineage>
        <taxon>unclassified sequences</taxon>
        <taxon>metagenomes</taxon>
        <taxon>ecological metagenomes</taxon>
    </lineage>
</organism>
<dbReference type="AlphaFoldDB" id="A0A0F9CAG8"/>
<feature type="non-terminal residue" evidence="1">
    <location>
        <position position="1"/>
    </location>
</feature>
<protein>
    <submittedName>
        <fullName evidence="1">Uncharacterized protein</fullName>
    </submittedName>
</protein>
<accession>A0A0F9CAG8</accession>
<evidence type="ECO:0000313" key="1">
    <source>
        <dbReference type="EMBL" id="KKK93716.1"/>
    </source>
</evidence>